<gene>
    <name evidence="3" type="ordered locus">Mpe_A3517</name>
</gene>
<feature type="compositionally biased region" description="Polar residues" evidence="1">
    <location>
        <begin position="75"/>
        <end position="85"/>
    </location>
</feature>
<dbReference type="AlphaFoldDB" id="A2SLN1"/>
<organism evidence="3 4">
    <name type="scientific">Methylibium petroleiphilum (strain ATCC BAA-1232 / LMG 22953 / PM1)</name>
    <dbReference type="NCBI Taxonomy" id="420662"/>
    <lineage>
        <taxon>Bacteria</taxon>
        <taxon>Pseudomonadati</taxon>
        <taxon>Pseudomonadota</taxon>
        <taxon>Betaproteobacteria</taxon>
        <taxon>Burkholderiales</taxon>
        <taxon>Sphaerotilaceae</taxon>
        <taxon>Methylibium</taxon>
    </lineage>
</organism>
<keyword evidence="2" id="KW-0812">Transmembrane</keyword>
<name>A2SLN1_METPP</name>
<feature type="region of interest" description="Disordered" evidence="1">
    <location>
        <begin position="42"/>
        <end position="85"/>
    </location>
</feature>
<keyword evidence="2" id="KW-1133">Transmembrane helix</keyword>
<sequence length="85" mass="8756">MLVALQPSAIPMTRTSLQAITWGTVSAAVVSAMLLAAAGDDASEWRFEPPSAGVRPASLGRNGATERLQPAPAPNQRSSPDAASR</sequence>
<dbReference type="HOGENOM" id="CLU_2508925_0_0_4"/>
<reference evidence="3 4" key="1">
    <citation type="journal article" date="2007" name="J. Bacteriol.">
        <title>Whole-genome analysis of the methyl tert-butyl ether-degrading beta-proteobacterium Methylibium petroleiphilum PM1.</title>
        <authorList>
            <person name="Kane S.R."/>
            <person name="Chakicherla A.Y."/>
            <person name="Chain P.S.G."/>
            <person name="Schmidt R."/>
            <person name="Shin M.W."/>
            <person name="Legler T.C."/>
            <person name="Scow K.M."/>
            <person name="Larimer F.W."/>
            <person name="Lucas S.M."/>
            <person name="Richardson P.M."/>
            <person name="Hristova K.R."/>
        </authorList>
    </citation>
    <scope>NUCLEOTIDE SEQUENCE [LARGE SCALE GENOMIC DNA]</scope>
    <source>
        <strain evidence="4">ATCC BAA-1232 / LMG 22953 / PM1</strain>
    </source>
</reference>
<dbReference type="STRING" id="420662.Mpe_A3517"/>
<feature type="transmembrane region" description="Helical" evidence="2">
    <location>
        <begin position="20"/>
        <end position="38"/>
    </location>
</feature>
<accession>A2SLN1</accession>
<evidence type="ECO:0000256" key="1">
    <source>
        <dbReference type="SAM" id="MobiDB-lite"/>
    </source>
</evidence>
<evidence type="ECO:0000256" key="2">
    <source>
        <dbReference type="SAM" id="Phobius"/>
    </source>
</evidence>
<proteinExistence type="predicted"/>
<keyword evidence="2" id="KW-0472">Membrane</keyword>
<evidence type="ECO:0000313" key="3">
    <source>
        <dbReference type="EMBL" id="ABM96470.1"/>
    </source>
</evidence>
<dbReference type="KEGG" id="mpt:Mpe_A3517"/>
<keyword evidence="4" id="KW-1185">Reference proteome</keyword>
<dbReference type="EMBL" id="CP000555">
    <property type="protein sequence ID" value="ABM96470.1"/>
    <property type="molecule type" value="Genomic_DNA"/>
</dbReference>
<protein>
    <submittedName>
        <fullName evidence="3">Uncharacterized protein</fullName>
    </submittedName>
</protein>
<evidence type="ECO:0000313" key="4">
    <source>
        <dbReference type="Proteomes" id="UP000000366"/>
    </source>
</evidence>
<dbReference type="Proteomes" id="UP000000366">
    <property type="component" value="Chromosome"/>
</dbReference>